<dbReference type="AlphaFoldDB" id="A0A0B5BBH2"/>
<comment type="function">
    <text evidence="4">The pyruvate dehydrogenase complex catalyzes the overall conversion of pyruvate to acetyl-CoA and CO(2). It contains multiple copies of three enzymatic components: pyruvate dehydrogenase (E1), dihydrolipoamide acetyltransferase (E2) and lipoamide dehydrogenase (E3).</text>
</comment>
<protein>
    <recommendedName>
        <fullName evidence="4">Pyruvate dehydrogenase E1 component subunit alpha</fullName>
        <ecNumber evidence="4">1.2.4.1</ecNumber>
    </recommendedName>
</protein>
<dbReference type="STRING" id="345632.GPICK_12870"/>
<dbReference type="Proteomes" id="UP000057609">
    <property type="component" value="Chromosome"/>
</dbReference>
<name>A0A0B5BBH2_9BACT</name>
<dbReference type="PANTHER" id="PTHR43380:SF1">
    <property type="entry name" value="2-OXOISOVALERATE DEHYDROGENASE SUBUNIT ALPHA, MITOCHONDRIAL"/>
    <property type="match status" value="1"/>
</dbReference>
<comment type="subunit">
    <text evidence="4">Heterodimer of an alpha and a beta chain.</text>
</comment>
<dbReference type="PANTHER" id="PTHR43380">
    <property type="entry name" value="2-OXOISOVALERATE DEHYDROGENASE SUBUNIT ALPHA, MITOCHONDRIAL"/>
    <property type="match status" value="1"/>
</dbReference>
<dbReference type="EMBL" id="CP009788">
    <property type="protein sequence ID" value="AJE04128.1"/>
    <property type="molecule type" value="Genomic_DNA"/>
</dbReference>
<dbReference type="SUPFAM" id="SSF52518">
    <property type="entry name" value="Thiamin diphosphate-binding fold (THDP-binding)"/>
    <property type="match status" value="1"/>
</dbReference>
<dbReference type="InterPro" id="IPR050771">
    <property type="entry name" value="Alpha-ketoacid_DH_E1_comp"/>
</dbReference>
<keyword evidence="2 4" id="KW-0560">Oxidoreductase</keyword>
<dbReference type="GO" id="GO:0004739">
    <property type="term" value="F:pyruvate dehydrogenase (acetyl-transferring) activity"/>
    <property type="evidence" value="ECO:0007669"/>
    <property type="project" value="UniProtKB-UniRule"/>
</dbReference>
<dbReference type="InterPro" id="IPR001017">
    <property type="entry name" value="DH_E1"/>
</dbReference>
<dbReference type="EC" id="1.2.4.1" evidence="4"/>
<keyword evidence="3 4" id="KW-0786">Thiamine pyrophosphate</keyword>
<evidence type="ECO:0000313" key="7">
    <source>
        <dbReference type="Proteomes" id="UP000057609"/>
    </source>
</evidence>
<dbReference type="Pfam" id="PF00676">
    <property type="entry name" value="E1_dh"/>
    <property type="match status" value="1"/>
</dbReference>
<comment type="catalytic activity">
    <reaction evidence="4">
        <text>N(6)-[(R)-lipoyl]-L-lysyl-[protein] + pyruvate + H(+) = N(6)-[(R)-S(8)-acetyldihydrolipoyl]-L-lysyl-[protein] + CO2</text>
        <dbReference type="Rhea" id="RHEA:19189"/>
        <dbReference type="Rhea" id="RHEA-COMP:10474"/>
        <dbReference type="Rhea" id="RHEA-COMP:10478"/>
        <dbReference type="ChEBI" id="CHEBI:15361"/>
        <dbReference type="ChEBI" id="CHEBI:15378"/>
        <dbReference type="ChEBI" id="CHEBI:16526"/>
        <dbReference type="ChEBI" id="CHEBI:83099"/>
        <dbReference type="ChEBI" id="CHEBI:83111"/>
        <dbReference type="EC" id="1.2.4.1"/>
    </reaction>
</comment>
<keyword evidence="4 6" id="KW-0670">Pyruvate</keyword>
<dbReference type="InterPro" id="IPR029061">
    <property type="entry name" value="THDP-binding"/>
</dbReference>
<dbReference type="Gene3D" id="3.40.50.970">
    <property type="match status" value="1"/>
</dbReference>
<evidence type="ECO:0000256" key="4">
    <source>
        <dbReference type="RuleBase" id="RU366007"/>
    </source>
</evidence>
<evidence type="ECO:0000313" key="6">
    <source>
        <dbReference type="EMBL" id="AJE04128.1"/>
    </source>
</evidence>
<evidence type="ECO:0000259" key="5">
    <source>
        <dbReference type="Pfam" id="PF00676"/>
    </source>
</evidence>
<evidence type="ECO:0000256" key="1">
    <source>
        <dbReference type="ARBA" id="ARBA00001964"/>
    </source>
</evidence>
<accession>A0A0B5BBH2</accession>
<organism evidence="6 7">
    <name type="scientific">Geobacter pickeringii</name>
    <dbReference type="NCBI Taxonomy" id="345632"/>
    <lineage>
        <taxon>Bacteria</taxon>
        <taxon>Pseudomonadati</taxon>
        <taxon>Thermodesulfobacteriota</taxon>
        <taxon>Desulfuromonadia</taxon>
        <taxon>Geobacterales</taxon>
        <taxon>Geobacteraceae</taxon>
        <taxon>Geobacter</taxon>
    </lineage>
</organism>
<comment type="cofactor">
    <cofactor evidence="1 4">
        <name>thiamine diphosphate</name>
        <dbReference type="ChEBI" id="CHEBI:58937"/>
    </cofactor>
</comment>
<sequence>MPESTLATFSVKRLEIIDQNGNADEALLPSLSGDELRRLYYLLLLTRTFDGRALALQREGRIGTYPSVLGQEAAQVGSAFAIAREEWVFPAFREMGALFTLGYPIHQLFQYWGGDERGLRTPDGMNIFPICVSVGTHLPHAAGAALAARTRGDRTAVVAYFGDGATSKGDFHEAFNLAGVFRLPVVFICQNNQWAISIPLAAQTASPTLAQKALAYGFDGIQVDGNDVLAVYRATREALEKARSGGGPTFIECLTYRMADHTTADDASRYRPPEEVAAWRERDPLLRFERFLARRGLWNEEYAAELKGKAEGEIDEAVRRFEAVPPPEPGGMFDFVGAELSSRQRRQREEVTTF</sequence>
<dbReference type="GO" id="GO:0009083">
    <property type="term" value="P:branched-chain amino acid catabolic process"/>
    <property type="evidence" value="ECO:0007669"/>
    <property type="project" value="TreeGrafter"/>
</dbReference>
<proteinExistence type="predicted"/>
<dbReference type="NCBIfam" id="TIGR03181">
    <property type="entry name" value="PDH_E1_alph_x"/>
    <property type="match status" value="1"/>
</dbReference>
<dbReference type="InterPro" id="IPR017596">
    <property type="entry name" value="PdhA/BkdA"/>
</dbReference>
<evidence type="ECO:0000256" key="2">
    <source>
        <dbReference type="ARBA" id="ARBA00023002"/>
    </source>
</evidence>
<keyword evidence="7" id="KW-1185">Reference proteome</keyword>
<dbReference type="RefSeq" id="WP_039743856.1">
    <property type="nucleotide sequence ID" value="NZ_CP009788.1"/>
</dbReference>
<gene>
    <name evidence="6" type="ORF">GPICK_12870</name>
</gene>
<dbReference type="OrthoDB" id="9766715at2"/>
<dbReference type="KEGG" id="gpi:GPICK_12870"/>
<dbReference type="CDD" id="cd02000">
    <property type="entry name" value="TPP_E1_PDC_ADC_BCADC"/>
    <property type="match status" value="1"/>
</dbReference>
<evidence type="ECO:0000256" key="3">
    <source>
        <dbReference type="ARBA" id="ARBA00023052"/>
    </source>
</evidence>
<reference evidence="6 7" key="1">
    <citation type="journal article" date="2015" name="Genome Announc.">
        <title>Complete Genome of Geobacter pickeringii G13T, a Metal-Reducing Isolate from Sedimentary Kaolin Deposits.</title>
        <authorList>
            <person name="Badalamenti J.P."/>
            <person name="Bond D.R."/>
        </authorList>
    </citation>
    <scope>NUCLEOTIDE SEQUENCE [LARGE SCALE GENOMIC DNA]</scope>
    <source>
        <strain evidence="6 7">G13</strain>
    </source>
</reference>
<feature type="domain" description="Dehydrogenase E1 component" evidence="5">
    <location>
        <begin position="43"/>
        <end position="329"/>
    </location>
</feature>
<dbReference type="HOGENOM" id="CLU_029393_1_0_7"/>